<keyword evidence="8" id="KW-0788">Thiol protease</keyword>
<accession>A0A165PPT8</accession>
<dbReference type="PANTHER" id="PTHR22624:SF49">
    <property type="entry name" value="CYSTEINE PROTEASE"/>
    <property type="match status" value="1"/>
</dbReference>
<feature type="compositionally biased region" description="Pro residues" evidence="13">
    <location>
        <begin position="987"/>
        <end position="996"/>
    </location>
</feature>
<evidence type="ECO:0000313" key="15">
    <source>
        <dbReference type="EMBL" id="KZT68478.1"/>
    </source>
</evidence>
<evidence type="ECO:0000256" key="7">
    <source>
        <dbReference type="ARBA" id="ARBA00022801"/>
    </source>
</evidence>
<feature type="compositionally biased region" description="Low complexity" evidence="13">
    <location>
        <begin position="45"/>
        <end position="57"/>
    </location>
</feature>
<reference evidence="15 16" key="1">
    <citation type="journal article" date="2016" name="Mol. Biol. Evol.">
        <title>Comparative Genomics of Early-Diverging Mushroom-Forming Fungi Provides Insights into the Origins of Lignocellulose Decay Capabilities.</title>
        <authorList>
            <person name="Nagy L.G."/>
            <person name="Riley R."/>
            <person name="Tritt A."/>
            <person name="Adam C."/>
            <person name="Daum C."/>
            <person name="Floudas D."/>
            <person name="Sun H."/>
            <person name="Yadav J.S."/>
            <person name="Pangilinan J."/>
            <person name="Larsson K.H."/>
            <person name="Matsuura K."/>
            <person name="Barry K."/>
            <person name="Labutti K."/>
            <person name="Kuo R."/>
            <person name="Ohm R.A."/>
            <person name="Bhattacharya S.S."/>
            <person name="Shirouzu T."/>
            <person name="Yoshinaga Y."/>
            <person name="Martin F.M."/>
            <person name="Grigoriev I.V."/>
            <person name="Hibbett D.S."/>
        </authorList>
    </citation>
    <scope>NUCLEOTIDE SEQUENCE [LARGE SCALE GENOMIC DNA]</scope>
    <source>
        <strain evidence="15 16">L-15889</strain>
    </source>
</reference>
<evidence type="ECO:0000256" key="3">
    <source>
        <dbReference type="ARBA" id="ARBA00010958"/>
    </source>
</evidence>
<feature type="compositionally biased region" description="Basic and acidic residues" evidence="13">
    <location>
        <begin position="652"/>
        <end position="662"/>
    </location>
</feature>
<feature type="domain" description="Peptidase C54 catalytic" evidence="14">
    <location>
        <begin position="358"/>
        <end position="798"/>
    </location>
</feature>
<dbReference type="PANTHER" id="PTHR22624">
    <property type="entry name" value="CYSTEINE PROTEASE ATG4"/>
    <property type="match status" value="1"/>
</dbReference>
<dbReference type="InterPro" id="IPR038765">
    <property type="entry name" value="Papain-like_cys_pep_sf"/>
</dbReference>
<feature type="compositionally biased region" description="Low complexity" evidence="13">
    <location>
        <begin position="306"/>
        <end position="326"/>
    </location>
</feature>
<feature type="compositionally biased region" description="Polar residues" evidence="13">
    <location>
        <begin position="23"/>
        <end position="32"/>
    </location>
</feature>
<feature type="compositionally biased region" description="Acidic residues" evidence="13">
    <location>
        <begin position="1003"/>
        <end position="1014"/>
    </location>
</feature>
<feature type="region of interest" description="Disordered" evidence="13">
    <location>
        <begin position="1"/>
        <end position="183"/>
    </location>
</feature>
<feature type="region of interest" description="Disordered" evidence="13">
    <location>
        <begin position="276"/>
        <end position="351"/>
    </location>
</feature>
<dbReference type="OrthoDB" id="2960936at2759"/>
<feature type="compositionally biased region" description="Basic and acidic residues" evidence="13">
    <location>
        <begin position="116"/>
        <end position="137"/>
    </location>
</feature>
<evidence type="ECO:0000259" key="14">
    <source>
        <dbReference type="Pfam" id="PF03416"/>
    </source>
</evidence>
<dbReference type="GO" id="GO:0019786">
    <property type="term" value="F:protein-phosphatidylethanolamide deconjugating activity"/>
    <property type="evidence" value="ECO:0007669"/>
    <property type="project" value="InterPro"/>
</dbReference>
<evidence type="ECO:0000256" key="12">
    <source>
        <dbReference type="ARBA" id="ARBA00030240"/>
    </source>
</evidence>
<keyword evidence="5" id="KW-0963">Cytoplasm</keyword>
<dbReference type="GO" id="GO:0004197">
    <property type="term" value="F:cysteine-type endopeptidase activity"/>
    <property type="evidence" value="ECO:0007669"/>
    <property type="project" value="TreeGrafter"/>
</dbReference>
<evidence type="ECO:0000256" key="11">
    <source>
        <dbReference type="ARBA" id="ARBA00029362"/>
    </source>
</evidence>
<feature type="compositionally biased region" description="Acidic residues" evidence="13">
    <location>
        <begin position="910"/>
        <end position="923"/>
    </location>
</feature>
<feature type="compositionally biased region" description="Low complexity" evidence="13">
    <location>
        <begin position="676"/>
        <end position="719"/>
    </location>
</feature>
<dbReference type="EMBL" id="KV429066">
    <property type="protein sequence ID" value="KZT68478.1"/>
    <property type="molecule type" value="Genomic_DNA"/>
</dbReference>
<evidence type="ECO:0000256" key="9">
    <source>
        <dbReference type="ARBA" id="ARBA00022927"/>
    </source>
</evidence>
<proteinExistence type="inferred from homology"/>
<feature type="compositionally biased region" description="Polar residues" evidence="13">
    <location>
        <begin position="855"/>
        <end position="867"/>
    </location>
</feature>
<evidence type="ECO:0000313" key="16">
    <source>
        <dbReference type="Proteomes" id="UP000076727"/>
    </source>
</evidence>
<evidence type="ECO:0000256" key="5">
    <source>
        <dbReference type="ARBA" id="ARBA00022490"/>
    </source>
</evidence>
<comment type="catalytic activity">
    <reaction evidence="11">
        <text>[protein]-C-terminal L-amino acid-glycyl-phosphatidylethanolamide + H2O = [protein]-C-terminal L-amino acid-glycine + a 1,2-diacyl-sn-glycero-3-phosphoethanolamine</text>
        <dbReference type="Rhea" id="RHEA:67548"/>
        <dbReference type="Rhea" id="RHEA-COMP:17323"/>
        <dbReference type="Rhea" id="RHEA-COMP:17324"/>
        <dbReference type="ChEBI" id="CHEBI:15377"/>
        <dbReference type="ChEBI" id="CHEBI:64612"/>
        <dbReference type="ChEBI" id="CHEBI:172940"/>
        <dbReference type="ChEBI" id="CHEBI:172941"/>
    </reaction>
    <physiologicalReaction direction="left-to-right" evidence="11">
        <dbReference type="Rhea" id="RHEA:67549"/>
    </physiologicalReaction>
</comment>
<feature type="compositionally biased region" description="Polar residues" evidence="13">
    <location>
        <begin position="720"/>
        <end position="729"/>
    </location>
</feature>
<dbReference type="GO" id="GO:0000407">
    <property type="term" value="C:phagophore assembly site"/>
    <property type="evidence" value="ECO:0007669"/>
    <property type="project" value="UniProtKB-SubCell"/>
</dbReference>
<keyword evidence="9" id="KW-0653">Protein transport</keyword>
<dbReference type="GO" id="GO:0034727">
    <property type="term" value="P:piecemeal microautophagy of the nucleus"/>
    <property type="evidence" value="ECO:0007669"/>
    <property type="project" value="TreeGrafter"/>
</dbReference>
<keyword evidence="16" id="KW-1185">Reference proteome</keyword>
<dbReference type="Proteomes" id="UP000076727">
    <property type="component" value="Unassembled WGS sequence"/>
</dbReference>
<dbReference type="GO" id="GO:0000423">
    <property type="term" value="P:mitophagy"/>
    <property type="evidence" value="ECO:0007669"/>
    <property type="project" value="TreeGrafter"/>
</dbReference>
<name>A0A165PPT8_9APHY</name>
<dbReference type="GO" id="GO:0000045">
    <property type="term" value="P:autophagosome assembly"/>
    <property type="evidence" value="ECO:0007669"/>
    <property type="project" value="TreeGrafter"/>
</dbReference>
<feature type="region of interest" description="Disordered" evidence="13">
    <location>
        <begin position="814"/>
        <end position="1061"/>
    </location>
</feature>
<evidence type="ECO:0000256" key="13">
    <source>
        <dbReference type="SAM" id="MobiDB-lite"/>
    </source>
</evidence>
<comment type="subcellular location">
    <subcellularLocation>
        <location evidence="2">Cytoplasm</location>
    </subcellularLocation>
    <subcellularLocation>
        <location evidence="1">Preautophagosomal structure</location>
    </subcellularLocation>
</comment>
<dbReference type="GO" id="GO:0016485">
    <property type="term" value="P:protein processing"/>
    <property type="evidence" value="ECO:0007669"/>
    <property type="project" value="TreeGrafter"/>
</dbReference>
<keyword evidence="4" id="KW-0813">Transport</keyword>
<keyword evidence="7" id="KW-0378">Hydrolase</keyword>
<evidence type="ECO:0000256" key="4">
    <source>
        <dbReference type="ARBA" id="ARBA00022448"/>
    </source>
</evidence>
<feature type="compositionally biased region" description="Low complexity" evidence="13">
    <location>
        <begin position="144"/>
        <end position="155"/>
    </location>
</feature>
<feature type="compositionally biased region" description="Acidic residues" evidence="13">
    <location>
        <begin position="823"/>
        <end position="848"/>
    </location>
</feature>
<dbReference type="AlphaFoldDB" id="A0A165PPT8"/>
<feature type="compositionally biased region" description="Polar residues" evidence="13">
    <location>
        <begin position="330"/>
        <end position="348"/>
    </location>
</feature>
<keyword evidence="10" id="KW-0072">Autophagy</keyword>
<evidence type="ECO:0000256" key="1">
    <source>
        <dbReference type="ARBA" id="ARBA00004329"/>
    </source>
</evidence>
<feature type="region of interest" description="Disordered" evidence="13">
    <location>
        <begin position="621"/>
        <end position="742"/>
    </location>
</feature>
<sequence>MSESLSLRQSGERRKSMRDATKRSLSSLTHSLAINDGGGGDPMASKQKSLSPSSSSPGATAKLPKFFQKSGRDRSKSVADPSVSTASTSSSSSSSPGPVPDATKSRKPLKKVLSPSKDRDEKRRASHDTDSIDRVEAETPADEPPVIVEPVNIPRPRTRSDRPVTDPSNTYPQAYYPSSSSTSRISDLPTRLSGWFSHTFSNSSTDLSLPTLLSQQHLGSNTTSPRGKSSALLTAARHGKGHLDKAMRYLLDSDATPDRCTDSIWLLGVEHPGYEPNPPPTASVSALSASAGNRVVRRGSADSRRSPSSLRSSTSSAPATPYDPSPLDASFTTMQLGPSSPTSGNNMKDPSKNWPPVFYADFTSRIWLTYRSQFQPIRDTSLSALETDIGENAAPANSPQPKRWNWLGGEKGWTSDAGWGCMLRTGQSLLANALLHLHLSRDWRRPPYPIYTADYATYVQIITWFLDNPSPLAPFSVHRMALVGKELGKDVGQWFGPSTAAGAIKTLVHAFPEAGLGVSVAADGGMIYQSDVYAVSHSTIGSPRRHARLAWGERGVLILIGIRLGLDGVNPVYYDTIKALYTFPQSVGIAGGRPSSSYYFVGSQTDNLFYLDPHHARPAVPLRLPPRFGNTPASSTDGHPGRATSPDNSYSFDRERDRERLPRKSHHFRSPTTPTSVRMSGGSGGSSFSRRSSPVAPSPLQQQLSTSSSSATSQSSSSQNHGRWQSSPNIADDLDPDMRELGTDLDPIQRHYVTAYSAAELRTFHCDRVRKMPLSGLDPSMLIGFLVKDENDWHDFRNRVTELAKTHKQIFYINDEPPSWPSDPDDSIGLESISEPDIDMPEDDDGDFSDGARSPSASPDTSVQGVGSKSEVDTEDDPIGPVTPGPGTAKSSFDIPQNKRMAKSKSSIDEPIDFDDEEDEEWLDPAPYPEGEGEGEPTPSVVRTEEPVRAPPMMPSLSADSTMSTGTNGSKKRKKTKKSSREKQVPVPVPMPPVQFPFPATSPDDEGEPQEEDDHEGRERVSTETGSKRVPQMRTAKARDGGRTQSGGVRGVPADDFDDFC</sequence>
<organism evidence="15 16">
    <name type="scientific">Daedalea quercina L-15889</name>
    <dbReference type="NCBI Taxonomy" id="1314783"/>
    <lineage>
        <taxon>Eukaryota</taxon>
        <taxon>Fungi</taxon>
        <taxon>Dikarya</taxon>
        <taxon>Basidiomycota</taxon>
        <taxon>Agaricomycotina</taxon>
        <taxon>Agaricomycetes</taxon>
        <taxon>Polyporales</taxon>
        <taxon>Fomitopsis</taxon>
    </lineage>
</organism>
<protein>
    <recommendedName>
        <fullName evidence="12">Autophagy-related protein 4</fullName>
    </recommendedName>
</protein>
<evidence type="ECO:0000256" key="6">
    <source>
        <dbReference type="ARBA" id="ARBA00022670"/>
    </source>
</evidence>
<gene>
    <name evidence="15" type="ORF">DAEQUDRAFT_328075</name>
</gene>
<dbReference type="GO" id="GO:0035973">
    <property type="term" value="P:aggrephagy"/>
    <property type="evidence" value="ECO:0007669"/>
    <property type="project" value="TreeGrafter"/>
</dbReference>
<feature type="compositionally biased region" description="Polar residues" evidence="13">
    <location>
        <begin position="282"/>
        <end position="291"/>
    </location>
</feature>
<evidence type="ECO:0000256" key="10">
    <source>
        <dbReference type="ARBA" id="ARBA00023006"/>
    </source>
</evidence>
<dbReference type="InterPro" id="IPR005078">
    <property type="entry name" value="Peptidase_C54"/>
</dbReference>
<dbReference type="SUPFAM" id="SSF54001">
    <property type="entry name" value="Cysteine proteinases"/>
    <property type="match status" value="2"/>
</dbReference>
<comment type="similarity">
    <text evidence="3">Belongs to the peptidase C54 family.</text>
</comment>
<feature type="compositionally biased region" description="Low complexity" evidence="13">
    <location>
        <begin position="78"/>
        <end position="96"/>
    </location>
</feature>
<dbReference type="GO" id="GO:0015031">
    <property type="term" value="P:protein transport"/>
    <property type="evidence" value="ECO:0007669"/>
    <property type="project" value="UniProtKB-KW"/>
</dbReference>
<evidence type="ECO:0000256" key="8">
    <source>
        <dbReference type="ARBA" id="ARBA00022807"/>
    </source>
</evidence>
<dbReference type="InterPro" id="IPR046792">
    <property type="entry name" value="Peptidase_C54_cat"/>
</dbReference>
<feature type="compositionally biased region" description="Basic and acidic residues" evidence="13">
    <location>
        <begin position="10"/>
        <end position="22"/>
    </location>
</feature>
<dbReference type="Pfam" id="PF03416">
    <property type="entry name" value="Peptidase_C54"/>
    <property type="match status" value="1"/>
</dbReference>
<keyword evidence="6" id="KW-0645">Protease</keyword>
<evidence type="ECO:0000256" key="2">
    <source>
        <dbReference type="ARBA" id="ARBA00004496"/>
    </source>
</evidence>
<dbReference type="STRING" id="1314783.A0A165PPT8"/>